<dbReference type="EMBL" id="JQGA01000226">
    <property type="protein sequence ID" value="KGO76959.1"/>
    <property type="molecule type" value="Genomic_DNA"/>
</dbReference>
<comment type="caution">
    <text evidence="1">The sequence shown here is derived from an EMBL/GenBank/DDBJ whole genome shotgun (WGS) entry which is preliminary data.</text>
</comment>
<name>A0A0A2LAF7_PENIT</name>
<reference evidence="1 2" key="1">
    <citation type="journal article" date="2015" name="Mol. Plant Microbe Interact.">
        <title>Genome, transcriptome, and functional analyses of Penicillium expansum provide new insights into secondary metabolism and pathogenicity.</title>
        <authorList>
            <person name="Ballester A.R."/>
            <person name="Marcet-Houben M."/>
            <person name="Levin E."/>
            <person name="Sela N."/>
            <person name="Selma-Lazaro C."/>
            <person name="Carmona L."/>
            <person name="Wisniewski M."/>
            <person name="Droby S."/>
            <person name="Gonzalez-Candelas L."/>
            <person name="Gabaldon T."/>
        </authorList>
    </citation>
    <scope>NUCLEOTIDE SEQUENCE [LARGE SCALE GENOMIC DNA]</scope>
    <source>
        <strain evidence="1 2">PHI-1</strain>
    </source>
</reference>
<dbReference type="HOGENOM" id="CLU_3392476_0_0_1"/>
<evidence type="ECO:0000313" key="1">
    <source>
        <dbReference type="EMBL" id="KGO76959.1"/>
    </source>
</evidence>
<proteinExistence type="predicted"/>
<keyword evidence="2" id="KW-1185">Reference proteome</keyword>
<dbReference type="Proteomes" id="UP000030104">
    <property type="component" value="Unassembled WGS sequence"/>
</dbReference>
<organism evidence="1 2">
    <name type="scientific">Penicillium italicum</name>
    <name type="common">Blue mold</name>
    <dbReference type="NCBI Taxonomy" id="40296"/>
    <lineage>
        <taxon>Eukaryota</taxon>
        <taxon>Fungi</taxon>
        <taxon>Dikarya</taxon>
        <taxon>Ascomycota</taxon>
        <taxon>Pezizomycotina</taxon>
        <taxon>Eurotiomycetes</taxon>
        <taxon>Eurotiomycetidae</taxon>
        <taxon>Eurotiales</taxon>
        <taxon>Aspergillaceae</taxon>
        <taxon>Penicillium</taxon>
    </lineage>
</organism>
<protein>
    <submittedName>
        <fullName evidence="1">Uncharacterized protein</fullName>
    </submittedName>
</protein>
<accession>A0A0A2LAF7</accession>
<dbReference type="AlphaFoldDB" id="A0A0A2LAF7"/>
<sequence length="32" mass="3351">MSGQVIGWFFTGVGHQALPIGFSGSLLLDDIS</sequence>
<gene>
    <name evidence="1" type="ORF">PITC_003800</name>
</gene>
<evidence type="ECO:0000313" key="2">
    <source>
        <dbReference type="Proteomes" id="UP000030104"/>
    </source>
</evidence>